<dbReference type="SUPFAM" id="SSF49879">
    <property type="entry name" value="SMAD/FHA domain"/>
    <property type="match status" value="1"/>
</dbReference>
<evidence type="ECO:0000313" key="15">
    <source>
        <dbReference type="Proteomes" id="UP000663829"/>
    </source>
</evidence>
<evidence type="ECO:0000256" key="6">
    <source>
        <dbReference type="ARBA" id="ARBA00023242"/>
    </source>
</evidence>
<dbReference type="PANTHER" id="PTHR13703">
    <property type="entry name" value="SMAD"/>
    <property type="match status" value="1"/>
</dbReference>
<feature type="domain" description="MH1" evidence="9">
    <location>
        <begin position="34"/>
        <end position="175"/>
    </location>
</feature>
<dbReference type="Pfam" id="PF03165">
    <property type="entry name" value="MH1"/>
    <property type="match status" value="1"/>
</dbReference>
<dbReference type="SMART" id="SM00524">
    <property type="entry name" value="DWB"/>
    <property type="match status" value="1"/>
</dbReference>
<keyword evidence="2" id="KW-0479">Metal-binding</keyword>
<dbReference type="GO" id="GO:0030509">
    <property type="term" value="P:BMP signaling pathway"/>
    <property type="evidence" value="ECO:0007669"/>
    <property type="project" value="TreeGrafter"/>
</dbReference>
<keyword evidence="15" id="KW-1185">Reference proteome</keyword>
<dbReference type="GO" id="GO:0000978">
    <property type="term" value="F:RNA polymerase II cis-regulatory region sequence-specific DNA binding"/>
    <property type="evidence" value="ECO:0007669"/>
    <property type="project" value="TreeGrafter"/>
</dbReference>
<dbReference type="SUPFAM" id="SSF56366">
    <property type="entry name" value="SMAD MH1 domain"/>
    <property type="match status" value="1"/>
</dbReference>
<dbReference type="InterPro" id="IPR003619">
    <property type="entry name" value="MAD_homology1_Dwarfin-type"/>
</dbReference>
<dbReference type="GO" id="GO:0005737">
    <property type="term" value="C:cytoplasm"/>
    <property type="evidence" value="ECO:0007669"/>
    <property type="project" value="UniProtKB-SubCell"/>
</dbReference>
<gene>
    <name evidence="11" type="ORF">GPM918_LOCUS3338</name>
    <name evidence="12" type="ORF">OVA965_LOCUS6390</name>
    <name evidence="13" type="ORF">SRO942_LOCUS3338</name>
    <name evidence="14" type="ORF">TMI583_LOCUS6382</name>
</gene>
<evidence type="ECO:0000256" key="3">
    <source>
        <dbReference type="ARBA" id="ARBA00022833"/>
    </source>
</evidence>
<name>A0A813SCX4_9BILA</name>
<evidence type="ECO:0000313" key="11">
    <source>
        <dbReference type="EMBL" id="CAF0797566.1"/>
    </source>
</evidence>
<feature type="compositionally biased region" description="Polar residues" evidence="8">
    <location>
        <begin position="197"/>
        <end position="208"/>
    </location>
</feature>
<keyword evidence="4 7" id="KW-0805">Transcription regulation</keyword>
<evidence type="ECO:0000256" key="5">
    <source>
        <dbReference type="ARBA" id="ARBA00023163"/>
    </source>
</evidence>
<proteinExistence type="inferred from homology"/>
<dbReference type="GO" id="GO:0070411">
    <property type="term" value="F:I-SMAD binding"/>
    <property type="evidence" value="ECO:0007669"/>
    <property type="project" value="TreeGrafter"/>
</dbReference>
<sequence>MSSSTSTASTSPSTTSNALTTLFSSLRKNRSMSPIIKRLMALRVNVVNNNNNDNGMDDSNLTSDEQQRYAEKAIRSLVKKLKRGSSIEELERAISLKNSGTKCVCIQRSLDGRLQIQQHKSNAVVIYCKLFRWPDLTSHNELKPMDHCIYAYHYRKDDLCINPYHYERVPATYSVYVPRLPMGAIPELKSSMMDEYSSGQIPENTTYQPLDQSQSPLSSSFAQSPSSISSQDSPGISSDDGSCYHDPLSTSMSMDIGGYEPTSNPQHTVTSTTASSPHVSGASNTAASTNFLSSVLLPLNNGSNHLPQQQQQIYATSNGGTPTPLAYEQVPFEEPHEWCHISYYEMSNRVGEQFRATQPHVVIDGFTDPSNADRFCLGLLTNVHRTFEIDKARRFIGRGVRLYHIRGDVYAECISDNPVFVQSPICNQRYSWHQATVCKIPPTRNLKIFDSADFTRTLHNAISEGYEAVWHLTKMCIIRMSFVKGWGVEYRRQAVTCTPCWVEIHLDGPLKWLDNVLQHMRGPTQSITSVS</sequence>
<evidence type="ECO:0000256" key="8">
    <source>
        <dbReference type="SAM" id="MobiDB-lite"/>
    </source>
</evidence>
<dbReference type="Proteomes" id="UP000677228">
    <property type="component" value="Unassembled WGS sequence"/>
</dbReference>
<dbReference type="AlphaFoldDB" id="A0A813SCX4"/>
<keyword evidence="6 7" id="KW-0539">Nucleus</keyword>
<dbReference type="GO" id="GO:0009653">
    <property type="term" value="P:anatomical structure morphogenesis"/>
    <property type="evidence" value="ECO:0007669"/>
    <property type="project" value="TreeGrafter"/>
</dbReference>
<dbReference type="InterPro" id="IPR008984">
    <property type="entry name" value="SMAD_FHA_dom_sf"/>
</dbReference>
<evidence type="ECO:0000313" key="14">
    <source>
        <dbReference type="EMBL" id="CAF3620657.1"/>
    </source>
</evidence>
<dbReference type="InterPro" id="IPR017855">
    <property type="entry name" value="SMAD-like_dom_sf"/>
</dbReference>
<reference evidence="11" key="1">
    <citation type="submission" date="2021-02" db="EMBL/GenBank/DDBJ databases">
        <authorList>
            <person name="Nowell W R."/>
        </authorList>
    </citation>
    <scope>NUCLEOTIDE SEQUENCE</scope>
</reference>
<dbReference type="GO" id="GO:0071144">
    <property type="term" value="C:heteromeric SMAD protein complex"/>
    <property type="evidence" value="ECO:0007669"/>
    <property type="project" value="TreeGrafter"/>
</dbReference>
<dbReference type="Proteomes" id="UP000663829">
    <property type="component" value="Unassembled WGS sequence"/>
</dbReference>
<dbReference type="EMBL" id="CAJOBA010001916">
    <property type="protein sequence ID" value="CAF3620657.1"/>
    <property type="molecule type" value="Genomic_DNA"/>
</dbReference>
<dbReference type="EMBL" id="CAJNOQ010000407">
    <property type="protein sequence ID" value="CAF0797566.1"/>
    <property type="molecule type" value="Genomic_DNA"/>
</dbReference>
<keyword evidence="7" id="KW-0963">Cytoplasm</keyword>
<dbReference type="GO" id="GO:0000981">
    <property type="term" value="F:DNA-binding transcription factor activity, RNA polymerase II-specific"/>
    <property type="evidence" value="ECO:0007669"/>
    <property type="project" value="TreeGrafter"/>
</dbReference>
<evidence type="ECO:0000256" key="2">
    <source>
        <dbReference type="ARBA" id="ARBA00022723"/>
    </source>
</evidence>
<dbReference type="Gene3D" id="3.90.520.10">
    <property type="entry name" value="SMAD MH1 domain"/>
    <property type="match status" value="1"/>
</dbReference>
<evidence type="ECO:0000313" key="12">
    <source>
        <dbReference type="EMBL" id="CAF0835913.1"/>
    </source>
</evidence>
<dbReference type="InterPro" id="IPR013019">
    <property type="entry name" value="MAD_homology_MH1"/>
</dbReference>
<keyword evidence="3" id="KW-0862">Zinc</keyword>
<dbReference type="Proteomes" id="UP000682733">
    <property type="component" value="Unassembled WGS sequence"/>
</dbReference>
<comment type="subcellular location">
    <subcellularLocation>
        <location evidence="7">Cytoplasm</location>
    </subcellularLocation>
    <subcellularLocation>
        <location evidence="7">Nucleus</location>
    </subcellularLocation>
</comment>
<dbReference type="PROSITE" id="PS51075">
    <property type="entry name" value="MH1"/>
    <property type="match status" value="1"/>
</dbReference>
<accession>A0A813SCX4</accession>
<evidence type="ECO:0000313" key="13">
    <source>
        <dbReference type="EMBL" id="CAF3582361.1"/>
    </source>
</evidence>
<dbReference type="EMBL" id="CAJOBC010000407">
    <property type="protein sequence ID" value="CAF3582361.1"/>
    <property type="molecule type" value="Genomic_DNA"/>
</dbReference>
<feature type="compositionally biased region" description="Low complexity" evidence="8">
    <location>
        <begin position="209"/>
        <end position="241"/>
    </location>
</feature>
<dbReference type="Gene3D" id="2.60.200.10">
    <property type="match status" value="1"/>
</dbReference>
<dbReference type="GO" id="GO:0060395">
    <property type="term" value="P:SMAD protein signal transduction"/>
    <property type="evidence" value="ECO:0007669"/>
    <property type="project" value="TreeGrafter"/>
</dbReference>
<evidence type="ECO:0000259" key="9">
    <source>
        <dbReference type="PROSITE" id="PS51075"/>
    </source>
</evidence>
<dbReference type="InterPro" id="IPR013790">
    <property type="entry name" value="Dwarfin"/>
</dbReference>
<dbReference type="InterPro" id="IPR001132">
    <property type="entry name" value="SMAD_dom_Dwarfin-type"/>
</dbReference>
<keyword evidence="5 7" id="KW-0804">Transcription</keyword>
<dbReference type="InterPro" id="IPR036578">
    <property type="entry name" value="SMAD_MH1_sf"/>
</dbReference>
<evidence type="ECO:0000259" key="10">
    <source>
        <dbReference type="PROSITE" id="PS51076"/>
    </source>
</evidence>
<dbReference type="OrthoDB" id="5794312at2759"/>
<dbReference type="EMBL" id="CAJNOK010001917">
    <property type="protein sequence ID" value="CAF0835913.1"/>
    <property type="molecule type" value="Genomic_DNA"/>
</dbReference>
<feature type="domain" description="MH2" evidence="10">
    <location>
        <begin position="338"/>
        <end position="531"/>
    </location>
</feature>
<evidence type="ECO:0000256" key="7">
    <source>
        <dbReference type="RuleBase" id="RU361195"/>
    </source>
</evidence>
<dbReference type="PROSITE" id="PS51076">
    <property type="entry name" value="MH2"/>
    <property type="match status" value="1"/>
</dbReference>
<dbReference type="Proteomes" id="UP000681722">
    <property type="component" value="Unassembled WGS sequence"/>
</dbReference>
<dbReference type="Pfam" id="PF03166">
    <property type="entry name" value="MH2"/>
    <property type="match status" value="1"/>
</dbReference>
<comment type="caution">
    <text evidence="11">The sequence shown here is derived from an EMBL/GenBank/DDBJ whole genome shotgun (WGS) entry which is preliminary data.</text>
</comment>
<dbReference type="GO" id="GO:0030154">
    <property type="term" value="P:cell differentiation"/>
    <property type="evidence" value="ECO:0007669"/>
    <property type="project" value="TreeGrafter"/>
</dbReference>
<dbReference type="SMART" id="SM00523">
    <property type="entry name" value="DWA"/>
    <property type="match status" value="1"/>
</dbReference>
<dbReference type="GO" id="GO:0046872">
    <property type="term" value="F:metal ion binding"/>
    <property type="evidence" value="ECO:0007669"/>
    <property type="project" value="UniProtKB-KW"/>
</dbReference>
<feature type="region of interest" description="Disordered" evidence="8">
    <location>
        <begin position="195"/>
        <end position="283"/>
    </location>
</feature>
<evidence type="ECO:0000256" key="1">
    <source>
        <dbReference type="ARBA" id="ARBA00005545"/>
    </source>
</evidence>
<comment type="similarity">
    <text evidence="1 7">Belongs to the dwarfin/SMAD family.</text>
</comment>
<protein>
    <recommendedName>
        <fullName evidence="7">Mothers against decapentaplegic homolog</fullName>
        <shortName evidence="7">MAD homolog</shortName>
        <shortName evidence="7">Mothers against DPP homolog</shortName>
    </recommendedName>
    <alternativeName>
        <fullName evidence="7">SMAD family member</fullName>
    </alternativeName>
</protein>
<feature type="compositionally biased region" description="Polar residues" evidence="8">
    <location>
        <begin position="261"/>
        <end position="283"/>
    </location>
</feature>
<organism evidence="11 15">
    <name type="scientific">Didymodactylos carnosus</name>
    <dbReference type="NCBI Taxonomy" id="1234261"/>
    <lineage>
        <taxon>Eukaryota</taxon>
        <taxon>Metazoa</taxon>
        <taxon>Spiralia</taxon>
        <taxon>Gnathifera</taxon>
        <taxon>Rotifera</taxon>
        <taxon>Eurotatoria</taxon>
        <taxon>Bdelloidea</taxon>
        <taxon>Philodinida</taxon>
        <taxon>Philodinidae</taxon>
        <taxon>Didymodactylos</taxon>
    </lineage>
</organism>
<evidence type="ECO:0000256" key="4">
    <source>
        <dbReference type="ARBA" id="ARBA00023015"/>
    </source>
</evidence>